<protein>
    <submittedName>
        <fullName evidence="1">TIGR02444 family protein</fullName>
    </submittedName>
</protein>
<dbReference type="EMBL" id="FQWD01000001">
    <property type="protein sequence ID" value="SHF89088.1"/>
    <property type="molecule type" value="Genomic_DNA"/>
</dbReference>
<dbReference type="AlphaFoldDB" id="A0A1M5FCG1"/>
<dbReference type="InterPro" id="IPR012659">
    <property type="entry name" value="CHP02444"/>
</dbReference>
<evidence type="ECO:0000313" key="1">
    <source>
        <dbReference type="EMBL" id="SHF89088.1"/>
    </source>
</evidence>
<dbReference type="Pfam" id="PF09523">
    <property type="entry name" value="DUF2390"/>
    <property type="match status" value="1"/>
</dbReference>
<dbReference type="Proteomes" id="UP000184520">
    <property type="component" value="Unassembled WGS sequence"/>
</dbReference>
<sequence>MQKPSMMLTPEDFWQFSVSRYGKPGVADACLTLQDQFGINVNLVLLYCWCIEHNYQPSSAAREAMQDAVAQINPAIELHRQKRRLAKSSPNYEAMKQAELELEAEQQRALVAALCFFESETETTDINDPIERLAHYLHVATQPDINPYLQAVL</sequence>
<organism evidence="1 2">
    <name type="scientific">Marisediminitalea aggregata</name>
    <dbReference type="NCBI Taxonomy" id="634436"/>
    <lineage>
        <taxon>Bacteria</taxon>
        <taxon>Pseudomonadati</taxon>
        <taxon>Pseudomonadota</taxon>
        <taxon>Gammaproteobacteria</taxon>
        <taxon>Alteromonadales</taxon>
        <taxon>Alteromonadaceae</taxon>
        <taxon>Marisediminitalea</taxon>
    </lineage>
</organism>
<dbReference type="OrthoDB" id="5795846at2"/>
<evidence type="ECO:0000313" key="2">
    <source>
        <dbReference type="Proteomes" id="UP000184520"/>
    </source>
</evidence>
<name>A0A1M5FCG1_9ALTE</name>
<reference evidence="2" key="1">
    <citation type="submission" date="2016-11" db="EMBL/GenBank/DDBJ databases">
        <authorList>
            <person name="Varghese N."/>
            <person name="Submissions S."/>
        </authorList>
    </citation>
    <scope>NUCLEOTIDE SEQUENCE [LARGE SCALE GENOMIC DNA]</scope>
    <source>
        <strain evidence="2">CGMCC 1.8995</strain>
    </source>
</reference>
<proteinExistence type="predicted"/>
<accession>A0A1M5FCG1</accession>
<dbReference type="RefSeq" id="WP_084526164.1">
    <property type="nucleotide sequence ID" value="NZ_FQWD01000001.1"/>
</dbReference>
<gene>
    <name evidence="1" type="ORF">SAMN05216361_0773</name>
</gene>
<keyword evidence="2" id="KW-1185">Reference proteome</keyword>
<dbReference type="NCBIfam" id="TIGR02444">
    <property type="entry name" value="TIGR02444 family protein"/>
    <property type="match status" value="1"/>
</dbReference>
<dbReference type="STRING" id="634436.SAMN05216361_0773"/>